<dbReference type="EMBL" id="PJND01000008">
    <property type="protein sequence ID" value="PKW20880.1"/>
    <property type="molecule type" value="Genomic_DNA"/>
</dbReference>
<name>A0A497UI16_9FLAO</name>
<dbReference type="RefSeq" id="WP_121366412.1">
    <property type="nucleotide sequence ID" value="NZ_PJND01000008.1"/>
</dbReference>
<dbReference type="InterPro" id="IPR044159">
    <property type="entry name" value="IQM"/>
</dbReference>
<dbReference type="EMBL" id="RCCB01000011">
    <property type="protein sequence ID" value="RLJ30481.1"/>
    <property type="molecule type" value="Genomic_DNA"/>
</dbReference>
<accession>A0A497UI16</accession>
<protein>
    <submittedName>
        <fullName evidence="4">Uncharacterized protein</fullName>
    </submittedName>
</protein>
<evidence type="ECO:0000313" key="6">
    <source>
        <dbReference type="Proteomes" id="UP000275027"/>
    </source>
</evidence>
<dbReference type="PANTHER" id="PTHR31250:SF27">
    <property type="entry name" value="IQ DOMAIN-CONTAINING PROTEIN IQM5"/>
    <property type="match status" value="1"/>
</dbReference>
<gene>
    <name evidence="3" type="ORF">B0G92_2159</name>
    <name evidence="4" type="ORF">CLV50_1891</name>
</gene>
<evidence type="ECO:0000313" key="5">
    <source>
        <dbReference type="Proteomes" id="UP000233767"/>
    </source>
</evidence>
<comment type="subcellular location">
    <subcellularLocation>
        <location evidence="1">Cytoplasm</location>
    </subcellularLocation>
</comment>
<keyword evidence="5" id="KW-1185">Reference proteome</keyword>
<reference evidence="4 6" key="2">
    <citation type="submission" date="2018-10" db="EMBL/GenBank/DDBJ databases">
        <title>Genomic Encyclopedia of Archaeal and Bacterial Type Strains, Phase II (KMG-II): from individual species to whole genera.</title>
        <authorList>
            <person name="Goeker M."/>
        </authorList>
    </citation>
    <scope>NUCLEOTIDE SEQUENCE [LARGE SCALE GENOMIC DNA]</scope>
    <source>
        <strain evidence="4 6">DSM 21886</strain>
    </source>
</reference>
<sequence length="761" mass="86732">MPAVTDLSKLMKDLSNWESDSSLWFDIDNYETYEQDFPSAGTSPVVNFPIEIPFKVKNSLTGKEIKIPINVEFSSEKGYISINPNNKINWDVNINVSNKEIRYSLKYPFNDTRKKKDKYAIVIELKSTLHFNLTLSYLKMAIKSERNFQYARSRFNNAFTEAQSRPDKLDWMYENALDFIIKERGDDTLWADMFILSKYDESKWFVDTGSAITNLLQGFSSTQKTFEYFNMFPETTFEIYNNISSYDYKLMFCQFLIGLNYLFPPKRLGDMPIFTQGGGHELIKGKPIQNANKQFMITDRVQTGTKNERVIVNRYAINQKRVIYKIIEERQLSPLDWVIVVDNNIKRNSGNALQSLPVPALYAYYLADRKAHEELMKTLRISLDILVIIMAVGSLGTASGLSLAIAAVEIGVATTDLALMDEDVKTFLMQYEEGQWFVENWDVIYAMLGAGMLTTSLVRGILQNGPQLLQQLKNLKNIGTKNQTFVKELELFIVKIEASNVGRNLKPQLLEEVIIVSNPTNVSTIKKILKLAFSSTDDFIEFVSKNLANKGISARKIEEGIFEVLYKGVVVESGNEKKVGVFLKKMYYKGPKKTIRILDDLINVAKRLNFKLKKMEAKYIGEETGRGWSSPMKVRYLDETERLEYKLVIKEGKLYDGSGNLFDTLGTKTIFDKEKAIFVLSPDGSIYASKFHFPKKFHHSSFLSGNPVASAGEIKVSKGVIQEISAKSGHYKPNKEINKQIIQHLANNGVDIKTIKIIDGF</sequence>
<keyword evidence="2" id="KW-0963">Cytoplasm</keyword>
<dbReference type="GO" id="GO:0005737">
    <property type="term" value="C:cytoplasm"/>
    <property type="evidence" value="ECO:0007669"/>
    <property type="project" value="UniProtKB-SubCell"/>
</dbReference>
<proteinExistence type="predicted"/>
<dbReference type="Proteomes" id="UP000275027">
    <property type="component" value="Unassembled WGS sequence"/>
</dbReference>
<dbReference type="PANTHER" id="PTHR31250">
    <property type="entry name" value="IQ DOMAIN-CONTAINING PROTEIN IQM3"/>
    <property type="match status" value="1"/>
</dbReference>
<comment type="caution">
    <text evidence="4">The sequence shown here is derived from an EMBL/GenBank/DDBJ whole genome shotgun (WGS) entry which is preliminary data.</text>
</comment>
<evidence type="ECO:0000256" key="1">
    <source>
        <dbReference type="ARBA" id="ARBA00004496"/>
    </source>
</evidence>
<dbReference type="AlphaFoldDB" id="A0A497UI16"/>
<evidence type="ECO:0000313" key="4">
    <source>
        <dbReference type="EMBL" id="RLJ30481.1"/>
    </source>
</evidence>
<organism evidence="4 6">
    <name type="scientific">Flavobacterium lindanitolerans</name>
    <dbReference type="NCBI Taxonomy" id="428988"/>
    <lineage>
        <taxon>Bacteria</taxon>
        <taxon>Pseudomonadati</taxon>
        <taxon>Bacteroidota</taxon>
        <taxon>Flavobacteriia</taxon>
        <taxon>Flavobacteriales</taxon>
        <taxon>Flavobacteriaceae</taxon>
        <taxon>Flavobacterium</taxon>
    </lineage>
</organism>
<dbReference type="Proteomes" id="UP000233767">
    <property type="component" value="Unassembled WGS sequence"/>
</dbReference>
<evidence type="ECO:0000256" key="2">
    <source>
        <dbReference type="ARBA" id="ARBA00022490"/>
    </source>
</evidence>
<evidence type="ECO:0000313" key="3">
    <source>
        <dbReference type="EMBL" id="PKW20880.1"/>
    </source>
</evidence>
<reference evidence="3 5" key="1">
    <citation type="submission" date="2017-12" db="EMBL/GenBank/DDBJ databases">
        <title>Genomic Encyclopedia of Type Strains, Phase III (KMG-III): the genomes of soil and plant-associated and newly described type strains.</title>
        <authorList>
            <person name="Whitman W."/>
        </authorList>
    </citation>
    <scope>NUCLEOTIDE SEQUENCE [LARGE SCALE GENOMIC DNA]</scope>
    <source>
        <strain evidence="3 5">IP-10</strain>
    </source>
</reference>